<dbReference type="SUPFAM" id="SSF53335">
    <property type="entry name" value="S-adenosyl-L-methionine-dependent methyltransferases"/>
    <property type="match status" value="1"/>
</dbReference>
<name>A0A0L6CT03_9RHOB</name>
<proteinExistence type="predicted"/>
<dbReference type="OrthoDB" id="9816072at2"/>
<organism evidence="7 8">
    <name type="scientific">Roseovarius tolerans</name>
    <dbReference type="NCBI Taxonomy" id="74031"/>
    <lineage>
        <taxon>Bacteria</taxon>
        <taxon>Pseudomonadati</taxon>
        <taxon>Pseudomonadota</taxon>
        <taxon>Alphaproteobacteria</taxon>
        <taxon>Rhodobacterales</taxon>
        <taxon>Roseobacteraceae</taxon>
        <taxon>Roseovarius</taxon>
    </lineage>
</organism>
<evidence type="ECO:0000256" key="3">
    <source>
        <dbReference type="ARBA" id="ARBA00022603"/>
    </source>
</evidence>
<evidence type="ECO:0000256" key="5">
    <source>
        <dbReference type="ARBA" id="ARBA00022691"/>
    </source>
</evidence>
<dbReference type="Gene3D" id="3.40.50.150">
    <property type="entry name" value="Vaccinia Virus protein VP39"/>
    <property type="match status" value="2"/>
</dbReference>
<evidence type="ECO:0000256" key="1">
    <source>
        <dbReference type="ARBA" id="ARBA00022490"/>
    </source>
</evidence>
<dbReference type="CDD" id="cd02440">
    <property type="entry name" value="AdoMet_MTases"/>
    <property type="match status" value="1"/>
</dbReference>
<evidence type="ECO:0000313" key="7">
    <source>
        <dbReference type="EMBL" id="KNX40902.1"/>
    </source>
</evidence>
<dbReference type="EMBL" id="LGVV01000036">
    <property type="protein sequence ID" value="KNX40902.1"/>
    <property type="molecule type" value="Genomic_DNA"/>
</dbReference>
<evidence type="ECO:0000256" key="4">
    <source>
        <dbReference type="ARBA" id="ARBA00022679"/>
    </source>
</evidence>
<gene>
    <name evidence="7" type="primary">rlmG</name>
    <name evidence="7" type="ORF">ROTO_25160</name>
</gene>
<comment type="caution">
    <text evidence="7">The sequence shown here is derived from an EMBL/GenBank/DDBJ whole genome shotgun (WGS) entry which is preliminary data.</text>
</comment>
<protein>
    <submittedName>
        <fullName evidence="7">Ribosomal RNA large subunit methyltransferase G</fullName>
        <ecNumber evidence="7">2.1.1.174</ecNumber>
    </submittedName>
</protein>
<keyword evidence="3 7" id="KW-0489">Methyltransferase</keyword>
<dbReference type="GO" id="GO:0052916">
    <property type="term" value="F:23S rRNA (guanine(1835)-N(2))-methyltransferase activity"/>
    <property type="evidence" value="ECO:0007669"/>
    <property type="project" value="UniProtKB-EC"/>
</dbReference>
<keyword evidence="1" id="KW-0963">Cytoplasm</keyword>
<dbReference type="Pfam" id="PF05175">
    <property type="entry name" value="MTS"/>
    <property type="match status" value="1"/>
</dbReference>
<reference evidence="8" key="1">
    <citation type="submission" date="2015-07" db="EMBL/GenBank/DDBJ databases">
        <title>Draft Genome Sequence of Roseovarius tolerans EL-164, a producer of N-Acylated Alanine Methyl Esters (NAMEs).</title>
        <authorList>
            <person name="Voget S."/>
            <person name="Bruns H."/>
            <person name="Wagner-Doebler I."/>
            <person name="Schulz S."/>
            <person name="Daniel R."/>
        </authorList>
    </citation>
    <scope>NUCLEOTIDE SEQUENCE [LARGE SCALE GENOMIC DNA]</scope>
    <source>
        <strain evidence="8">EL-164</strain>
    </source>
</reference>
<dbReference type="RefSeq" id="WP_050663385.1">
    <property type="nucleotide sequence ID" value="NZ_CP118494.1"/>
</dbReference>
<sequence>MSTPSRLSLAVDSGTVTLPDAGRIAVIAPRAGADITALPAERVQVITTMKPDFDAFAARGYDCAVAPEGRYAAALVCLPRAKPLARALIAQAADVTDGPVIVDGDKTDGVESILKDCRKRVETGAPLSKAHGKVFTLPAEAEFADWRGTESEITGGYVTAPGVFSADGIDPGSDWLARALPEKLGAHVIDLGAGWGYLAAQVLKRESITRLDLVEADHAALACAQRNVLDPRAAFHWADATQWQPESRADSVIMNPPFHTGRSANPDLGRAFIASAARALKPSGTLWLVANRHLPYEATLAQRFKHVEEIAGDTRFKILQARHPSRQTR</sequence>
<keyword evidence="2" id="KW-0698">rRNA processing</keyword>
<evidence type="ECO:0000259" key="6">
    <source>
        <dbReference type="Pfam" id="PF05175"/>
    </source>
</evidence>
<feature type="domain" description="Methyltransferase small" evidence="6">
    <location>
        <begin position="158"/>
        <end position="320"/>
    </location>
</feature>
<dbReference type="InterPro" id="IPR029063">
    <property type="entry name" value="SAM-dependent_MTases_sf"/>
</dbReference>
<keyword evidence="5" id="KW-0949">S-adenosyl-L-methionine</keyword>
<keyword evidence="4 7" id="KW-0808">Transferase</keyword>
<dbReference type="InterPro" id="IPR046977">
    <property type="entry name" value="RsmC/RlmG"/>
</dbReference>
<dbReference type="PROSITE" id="PS00092">
    <property type="entry name" value="N6_MTASE"/>
    <property type="match status" value="1"/>
</dbReference>
<dbReference type="PANTHER" id="PTHR47816">
    <property type="entry name" value="RIBOSOMAL RNA SMALL SUBUNIT METHYLTRANSFERASE C"/>
    <property type="match status" value="1"/>
</dbReference>
<keyword evidence="8" id="KW-1185">Reference proteome</keyword>
<dbReference type="InterPro" id="IPR007848">
    <property type="entry name" value="Small_mtfrase_dom"/>
</dbReference>
<dbReference type="STRING" id="74031.SAMN04488077_12122"/>
<evidence type="ECO:0000256" key="2">
    <source>
        <dbReference type="ARBA" id="ARBA00022552"/>
    </source>
</evidence>
<dbReference type="Proteomes" id="UP000037046">
    <property type="component" value="Unassembled WGS sequence"/>
</dbReference>
<evidence type="ECO:0000313" key="8">
    <source>
        <dbReference type="Proteomes" id="UP000037046"/>
    </source>
</evidence>
<dbReference type="PANTHER" id="PTHR47816:SF4">
    <property type="entry name" value="RIBOSOMAL RNA SMALL SUBUNIT METHYLTRANSFERASE C"/>
    <property type="match status" value="1"/>
</dbReference>
<dbReference type="GO" id="GO:0003676">
    <property type="term" value="F:nucleic acid binding"/>
    <property type="evidence" value="ECO:0007669"/>
    <property type="project" value="InterPro"/>
</dbReference>
<dbReference type="PATRIC" id="fig|74031.6.peg.2569"/>
<dbReference type="AlphaFoldDB" id="A0A0L6CT03"/>
<accession>A0A0L6CT03</accession>
<dbReference type="EC" id="2.1.1.174" evidence="7"/>
<dbReference type="InterPro" id="IPR002052">
    <property type="entry name" value="DNA_methylase_N6_adenine_CS"/>
</dbReference>